<protein>
    <submittedName>
        <fullName evidence="6">GntR family transcriptional regulator</fullName>
    </submittedName>
</protein>
<dbReference type="InterPro" id="IPR008920">
    <property type="entry name" value="TF_FadR/GntR_C"/>
</dbReference>
<dbReference type="OrthoDB" id="9028214at2"/>
<dbReference type="Proteomes" id="UP000244915">
    <property type="component" value="Chromosome 1"/>
</dbReference>
<sequence length="258" mass="28451">MYDQARNKKTKNVTEQKVRTARPSRGSGKTLVEQVRDRLRAQIESGQYAPGSRLPSEAKMTEEFEVSRTVVREAVASLRYDGLVEPRQGAGVFVLDQRPELDLPFQNIDFVRISSMIEMLELRTAVEVEAAGLAALRRSPAQEELILQALAALRAKAASGEPTAPADFELHLAIADATNNPRFRDFLSMIGASLIPRHALSDGTDAATATYLQAIDAEHEAIVSAIIDGDEDDARRAMRLHLKGAQSRYRNLLRKSGQ</sequence>
<name>A0A2U8HB15_9RHOB</name>
<keyword evidence="1" id="KW-0805">Transcription regulation</keyword>
<dbReference type="SMART" id="SM00895">
    <property type="entry name" value="FCD"/>
    <property type="match status" value="1"/>
</dbReference>
<evidence type="ECO:0000256" key="1">
    <source>
        <dbReference type="ARBA" id="ARBA00023015"/>
    </source>
</evidence>
<dbReference type="InterPro" id="IPR000524">
    <property type="entry name" value="Tscrpt_reg_HTH_GntR"/>
</dbReference>
<dbReference type="Gene3D" id="1.20.120.530">
    <property type="entry name" value="GntR ligand-binding domain-like"/>
    <property type="match status" value="1"/>
</dbReference>
<dbReference type="RefSeq" id="WP_108965033.1">
    <property type="nucleotide sequence ID" value="NZ_CP022189.1"/>
</dbReference>
<reference evidence="6 7" key="1">
    <citation type="submission" date="2017-06" db="EMBL/GenBank/DDBJ databases">
        <title>Yangia sp. YSBP01 complete genome sequence.</title>
        <authorList>
            <person name="Woo J.-H."/>
            <person name="Kim H.-S."/>
        </authorList>
    </citation>
    <scope>NUCLEOTIDE SEQUENCE [LARGE SCALE GENOMIC DNA]</scope>
    <source>
        <strain evidence="6 7">YSBP01</strain>
    </source>
</reference>
<accession>A0A2U8HB15</accession>
<evidence type="ECO:0000313" key="7">
    <source>
        <dbReference type="Proteomes" id="UP000244915"/>
    </source>
</evidence>
<dbReference type="SUPFAM" id="SSF48008">
    <property type="entry name" value="GntR ligand-binding domain-like"/>
    <property type="match status" value="1"/>
</dbReference>
<dbReference type="CDD" id="cd07377">
    <property type="entry name" value="WHTH_GntR"/>
    <property type="match status" value="1"/>
</dbReference>
<dbReference type="GO" id="GO:0003677">
    <property type="term" value="F:DNA binding"/>
    <property type="evidence" value="ECO:0007669"/>
    <property type="project" value="UniProtKB-KW"/>
</dbReference>
<dbReference type="SUPFAM" id="SSF46785">
    <property type="entry name" value="Winged helix' DNA-binding domain"/>
    <property type="match status" value="1"/>
</dbReference>
<dbReference type="PRINTS" id="PR00035">
    <property type="entry name" value="HTHGNTR"/>
</dbReference>
<evidence type="ECO:0000256" key="3">
    <source>
        <dbReference type="ARBA" id="ARBA00023163"/>
    </source>
</evidence>
<dbReference type="InterPro" id="IPR036390">
    <property type="entry name" value="WH_DNA-bd_sf"/>
</dbReference>
<dbReference type="KEGG" id="ypac:CEW88_05390"/>
<dbReference type="SMART" id="SM00345">
    <property type="entry name" value="HTH_GNTR"/>
    <property type="match status" value="1"/>
</dbReference>
<feature type="domain" description="HTH gntR-type" evidence="5">
    <location>
        <begin position="29"/>
        <end position="97"/>
    </location>
</feature>
<dbReference type="GO" id="GO:0003700">
    <property type="term" value="F:DNA-binding transcription factor activity"/>
    <property type="evidence" value="ECO:0007669"/>
    <property type="project" value="InterPro"/>
</dbReference>
<dbReference type="InterPro" id="IPR036388">
    <property type="entry name" value="WH-like_DNA-bd_sf"/>
</dbReference>
<dbReference type="InterPro" id="IPR011711">
    <property type="entry name" value="GntR_C"/>
</dbReference>
<evidence type="ECO:0000259" key="5">
    <source>
        <dbReference type="PROSITE" id="PS50949"/>
    </source>
</evidence>
<dbReference type="AlphaFoldDB" id="A0A2U8HB15"/>
<dbReference type="EMBL" id="CP022189">
    <property type="protein sequence ID" value="AWI83147.1"/>
    <property type="molecule type" value="Genomic_DNA"/>
</dbReference>
<proteinExistence type="predicted"/>
<gene>
    <name evidence="6" type="ORF">CEW88_05390</name>
</gene>
<feature type="region of interest" description="Disordered" evidence="4">
    <location>
        <begin position="1"/>
        <end position="31"/>
    </location>
</feature>
<dbReference type="Pfam" id="PF07729">
    <property type="entry name" value="FCD"/>
    <property type="match status" value="1"/>
</dbReference>
<dbReference type="PANTHER" id="PTHR43537">
    <property type="entry name" value="TRANSCRIPTIONAL REGULATOR, GNTR FAMILY"/>
    <property type="match status" value="1"/>
</dbReference>
<organism evidence="6 7">
    <name type="scientific">Alloyangia pacifica</name>
    <dbReference type="NCBI Taxonomy" id="311180"/>
    <lineage>
        <taxon>Bacteria</taxon>
        <taxon>Pseudomonadati</taxon>
        <taxon>Pseudomonadota</taxon>
        <taxon>Alphaproteobacteria</taxon>
        <taxon>Rhodobacterales</taxon>
        <taxon>Roseobacteraceae</taxon>
        <taxon>Alloyangia</taxon>
    </lineage>
</organism>
<dbReference type="PROSITE" id="PS50949">
    <property type="entry name" value="HTH_GNTR"/>
    <property type="match status" value="1"/>
</dbReference>
<evidence type="ECO:0000313" key="6">
    <source>
        <dbReference type="EMBL" id="AWI83147.1"/>
    </source>
</evidence>
<evidence type="ECO:0000256" key="2">
    <source>
        <dbReference type="ARBA" id="ARBA00023125"/>
    </source>
</evidence>
<dbReference type="Pfam" id="PF00392">
    <property type="entry name" value="GntR"/>
    <property type="match status" value="1"/>
</dbReference>
<evidence type="ECO:0000256" key="4">
    <source>
        <dbReference type="SAM" id="MobiDB-lite"/>
    </source>
</evidence>
<dbReference type="PANTHER" id="PTHR43537:SF44">
    <property type="entry name" value="GNTR FAMILY REGULATORY PROTEIN"/>
    <property type="match status" value="1"/>
</dbReference>
<dbReference type="Gene3D" id="1.10.10.10">
    <property type="entry name" value="Winged helix-like DNA-binding domain superfamily/Winged helix DNA-binding domain"/>
    <property type="match status" value="1"/>
</dbReference>
<keyword evidence="2" id="KW-0238">DNA-binding</keyword>
<keyword evidence="3" id="KW-0804">Transcription</keyword>